<keyword evidence="2" id="KW-1185">Reference proteome</keyword>
<comment type="caution">
    <text evidence="1">The sequence shown here is derived from an EMBL/GenBank/DDBJ whole genome shotgun (WGS) entry which is preliminary data.</text>
</comment>
<accession>A0A2P6SQ23</accession>
<dbReference type="Gramene" id="PRQ60771">
    <property type="protein sequence ID" value="PRQ60771"/>
    <property type="gene ID" value="RchiOBHm_Chr0c44g0503581"/>
</dbReference>
<evidence type="ECO:0000313" key="2">
    <source>
        <dbReference type="Proteomes" id="UP000238479"/>
    </source>
</evidence>
<gene>
    <name evidence="1" type="ORF">RchiOBHm_Chr0c44g0503581</name>
</gene>
<name>A0A2P6SQ23_ROSCH</name>
<reference evidence="1 2" key="1">
    <citation type="journal article" date="2018" name="Nat. Genet.">
        <title>The Rosa genome provides new insights in the design of modern roses.</title>
        <authorList>
            <person name="Bendahmane M."/>
        </authorList>
    </citation>
    <scope>NUCLEOTIDE SEQUENCE [LARGE SCALE GENOMIC DNA]</scope>
    <source>
        <strain evidence="2">cv. Old Blush</strain>
    </source>
</reference>
<dbReference type="AlphaFoldDB" id="A0A2P6SQ23"/>
<sequence>MPGSLCKRAARRDHSPPQLCPPTISSLLECLRCAAPPDADCDCCPPCLENRAAWETRRVL</sequence>
<dbReference type="Proteomes" id="UP000238479">
    <property type="component" value="Unassembled WGS sequence"/>
</dbReference>
<organism evidence="1 2">
    <name type="scientific">Rosa chinensis</name>
    <name type="common">China rose</name>
    <dbReference type="NCBI Taxonomy" id="74649"/>
    <lineage>
        <taxon>Eukaryota</taxon>
        <taxon>Viridiplantae</taxon>
        <taxon>Streptophyta</taxon>
        <taxon>Embryophyta</taxon>
        <taxon>Tracheophyta</taxon>
        <taxon>Spermatophyta</taxon>
        <taxon>Magnoliopsida</taxon>
        <taxon>eudicotyledons</taxon>
        <taxon>Gunneridae</taxon>
        <taxon>Pentapetalae</taxon>
        <taxon>rosids</taxon>
        <taxon>fabids</taxon>
        <taxon>Rosales</taxon>
        <taxon>Rosaceae</taxon>
        <taxon>Rosoideae</taxon>
        <taxon>Rosoideae incertae sedis</taxon>
        <taxon>Rosa</taxon>
    </lineage>
</organism>
<protein>
    <submittedName>
        <fullName evidence="1">Uncharacterized protein</fullName>
    </submittedName>
</protein>
<proteinExistence type="predicted"/>
<dbReference type="EMBL" id="PDCK01000037">
    <property type="protein sequence ID" value="PRQ60771.1"/>
    <property type="molecule type" value="Genomic_DNA"/>
</dbReference>
<evidence type="ECO:0000313" key="1">
    <source>
        <dbReference type="EMBL" id="PRQ60771.1"/>
    </source>
</evidence>